<dbReference type="EMBL" id="AE000516">
    <property type="protein sequence ID" value="AAK45021.1"/>
    <property type="molecule type" value="Genomic_DNA"/>
</dbReference>
<sequence>MVRLILDTPSMKELSVAEQRYQAVLAVISDGLSISQVAEKVGVSRQTLHTWLARYEAEGLDGLRIGTGTAL</sequence>
<keyword evidence="2" id="KW-1185">Reference proteome</keyword>
<protein>
    <recommendedName>
        <fullName evidence="3">Transposase</fullName>
    </recommendedName>
</protein>
<dbReference type="InterPro" id="IPR010921">
    <property type="entry name" value="Trp_repressor/repl_initiator"/>
</dbReference>
<evidence type="ECO:0000313" key="2">
    <source>
        <dbReference type="Proteomes" id="UP000001020"/>
    </source>
</evidence>
<dbReference type="KEGG" id="mtc:MT0780"/>
<dbReference type="Gene3D" id="1.10.10.10">
    <property type="entry name" value="Winged helix-like DNA-binding domain superfamily/Winged helix DNA-binding domain"/>
    <property type="match status" value="1"/>
</dbReference>
<dbReference type="AlphaFoldDB" id="Q8VKE6"/>
<proteinExistence type="predicted"/>
<dbReference type="GO" id="GO:0043565">
    <property type="term" value="F:sequence-specific DNA binding"/>
    <property type="evidence" value="ECO:0007669"/>
    <property type="project" value="InterPro"/>
</dbReference>
<reference evidence="1 2" key="1">
    <citation type="journal article" date="2002" name="J. Bacteriol.">
        <title>Whole-genome comparison of Mycobacterium tuberculosis clinical and laboratory strains.</title>
        <authorList>
            <person name="Fleischmann R.D."/>
            <person name="Alland D."/>
            <person name="Eisen J.A."/>
            <person name="Carpenter L."/>
            <person name="White O."/>
            <person name="Peterson J."/>
            <person name="DeBoy R."/>
            <person name="Dodson R."/>
            <person name="Gwinn M."/>
            <person name="Haft D."/>
            <person name="Hickey E."/>
            <person name="Kolonay J.F."/>
            <person name="Nelson W.C."/>
            <person name="Umayam L.A."/>
            <person name="Ermolaeva M."/>
            <person name="Salzberg S.L."/>
            <person name="Delcher A."/>
            <person name="Utterback T."/>
            <person name="Weidman J."/>
            <person name="Khouri H."/>
            <person name="Gill J."/>
            <person name="Mikula A."/>
            <person name="Bishai W."/>
            <person name="Jacobs Jr W.R.Jr."/>
            <person name="Venter J.C."/>
            <person name="Fraser C.M."/>
        </authorList>
    </citation>
    <scope>NUCLEOTIDE SEQUENCE [LARGE SCALE GENOMIC DNA]</scope>
    <source>
        <strain evidence="2">CDC 1551 / Oshkosh</strain>
    </source>
</reference>
<accession>Q8VKE6</accession>
<dbReference type="SUPFAM" id="SSF48295">
    <property type="entry name" value="TrpR-like"/>
    <property type="match status" value="1"/>
</dbReference>
<name>Q8VKE6_MYCTO</name>
<dbReference type="Proteomes" id="UP000001020">
    <property type="component" value="Chromosome"/>
</dbReference>
<organism evidence="1 2">
    <name type="scientific">Mycobacterium tuberculosis (strain CDC 1551 / Oshkosh)</name>
    <dbReference type="NCBI Taxonomy" id="83331"/>
    <lineage>
        <taxon>Bacteria</taxon>
        <taxon>Bacillati</taxon>
        <taxon>Actinomycetota</taxon>
        <taxon>Actinomycetes</taxon>
        <taxon>Mycobacteriales</taxon>
        <taxon>Mycobacteriaceae</taxon>
        <taxon>Mycobacterium</taxon>
        <taxon>Mycobacterium tuberculosis complex</taxon>
    </lineage>
</organism>
<dbReference type="HOGENOM" id="CLU_207893_0_0_11"/>
<evidence type="ECO:0008006" key="3">
    <source>
        <dbReference type="Google" id="ProtNLM"/>
    </source>
</evidence>
<dbReference type="Pfam" id="PF13384">
    <property type="entry name" value="HTH_23"/>
    <property type="match status" value="1"/>
</dbReference>
<dbReference type="InterPro" id="IPR036388">
    <property type="entry name" value="WH-like_DNA-bd_sf"/>
</dbReference>
<evidence type="ECO:0000313" key="1">
    <source>
        <dbReference type="EMBL" id="AAK45021.1"/>
    </source>
</evidence>
<gene>
    <name evidence="1" type="ordered locus">MT0780</name>
</gene>